<evidence type="ECO:0000313" key="12">
    <source>
        <dbReference type="Proteomes" id="UP000280792"/>
    </source>
</evidence>
<keyword evidence="5 9" id="KW-0812">Transmembrane</keyword>
<evidence type="ECO:0000256" key="6">
    <source>
        <dbReference type="ARBA" id="ARBA00022989"/>
    </source>
</evidence>
<evidence type="ECO:0000256" key="5">
    <source>
        <dbReference type="ARBA" id="ARBA00022692"/>
    </source>
</evidence>
<evidence type="ECO:0000256" key="4">
    <source>
        <dbReference type="ARBA" id="ARBA00022519"/>
    </source>
</evidence>
<dbReference type="GO" id="GO:0005886">
    <property type="term" value="C:plasma membrane"/>
    <property type="evidence" value="ECO:0007669"/>
    <property type="project" value="UniProtKB-SubCell"/>
</dbReference>
<evidence type="ECO:0000256" key="2">
    <source>
        <dbReference type="ARBA" id="ARBA00022448"/>
    </source>
</evidence>
<dbReference type="Pfam" id="PF04290">
    <property type="entry name" value="DctQ"/>
    <property type="match status" value="1"/>
</dbReference>
<comment type="subcellular location">
    <subcellularLocation>
        <location evidence="1 9">Cell inner membrane</location>
        <topology evidence="1 9">Multi-pass membrane protein</topology>
    </subcellularLocation>
</comment>
<dbReference type="AlphaFoldDB" id="A0A3P3VSS0"/>
<dbReference type="PANTHER" id="PTHR35011">
    <property type="entry name" value="2,3-DIKETO-L-GULONATE TRAP TRANSPORTER SMALL PERMEASE PROTEIN YIAM"/>
    <property type="match status" value="1"/>
</dbReference>
<sequence>MPKAIRLYVHYVDKVNRVVGRCAMYLIFAMMGILLYSSFMKTFFIPALWSLEMAQFVMVAYYLVGGAYSMQEDGHVRMDLFYSQWSDRTRTLVDAVTVLFLITYLGFLLYGGLFSTQYAIKYSEESYSAWAPSMAPIKIIMVIGIFLMLLQAISCLFKDVAKLKGEQLS</sequence>
<comment type="subunit">
    <text evidence="9">The complex comprises the extracytoplasmic solute receptor protein and the two transmembrane proteins.</text>
</comment>
<evidence type="ECO:0000259" key="10">
    <source>
        <dbReference type="Pfam" id="PF04290"/>
    </source>
</evidence>
<keyword evidence="7 9" id="KW-0472">Membrane</keyword>
<comment type="caution">
    <text evidence="11">The sequence shown here is derived from an EMBL/GenBank/DDBJ whole genome shotgun (WGS) entry which is preliminary data.</text>
</comment>
<reference evidence="11 12" key="2">
    <citation type="submission" date="2018-12" db="EMBL/GenBank/DDBJ databases">
        <title>Simiduia agarivorans gen. nov., sp. nov., a marine, agarolytic bacterium isolated from shallow coastal water from Keelung, Taiwan.</title>
        <authorList>
            <person name="Shieh W.Y."/>
        </authorList>
    </citation>
    <scope>NUCLEOTIDE SEQUENCE [LARGE SCALE GENOMIC DNA]</scope>
    <source>
        <strain evidence="11 12">GTF-13</strain>
    </source>
</reference>
<evidence type="ECO:0000256" key="9">
    <source>
        <dbReference type="RuleBase" id="RU369079"/>
    </source>
</evidence>
<feature type="domain" description="Tripartite ATP-independent periplasmic transporters DctQ component" evidence="10">
    <location>
        <begin position="30"/>
        <end position="160"/>
    </location>
</feature>
<dbReference type="RefSeq" id="WP_125014165.1">
    <property type="nucleotide sequence ID" value="NZ_QWEZ01000001.1"/>
</dbReference>
<keyword evidence="2 9" id="KW-0813">Transport</keyword>
<name>A0A3P3VSS0_9GAMM</name>
<keyword evidence="6 9" id="KW-1133">Transmembrane helix</keyword>
<keyword evidence="3" id="KW-1003">Cell membrane</keyword>
<dbReference type="InterPro" id="IPR007387">
    <property type="entry name" value="TRAP_DctQ"/>
</dbReference>
<feature type="transmembrane region" description="Helical" evidence="9">
    <location>
        <begin position="53"/>
        <end position="70"/>
    </location>
</feature>
<feature type="transmembrane region" description="Helical" evidence="9">
    <location>
        <begin position="135"/>
        <end position="157"/>
    </location>
</feature>
<proteinExistence type="inferred from homology"/>
<evidence type="ECO:0000256" key="8">
    <source>
        <dbReference type="ARBA" id="ARBA00038436"/>
    </source>
</evidence>
<comment type="function">
    <text evidence="9">Part of the tripartite ATP-independent periplasmic (TRAP) transport system.</text>
</comment>
<keyword evidence="12" id="KW-1185">Reference proteome</keyword>
<gene>
    <name evidence="11" type="ORF">D0544_01515</name>
</gene>
<evidence type="ECO:0000256" key="1">
    <source>
        <dbReference type="ARBA" id="ARBA00004429"/>
    </source>
</evidence>
<evidence type="ECO:0000256" key="3">
    <source>
        <dbReference type="ARBA" id="ARBA00022475"/>
    </source>
</evidence>
<evidence type="ECO:0000256" key="7">
    <source>
        <dbReference type="ARBA" id="ARBA00023136"/>
    </source>
</evidence>
<dbReference type="GO" id="GO:0022857">
    <property type="term" value="F:transmembrane transporter activity"/>
    <property type="evidence" value="ECO:0007669"/>
    <property type="project" value="UniProtKB-UniRule"/>
</dbReference>
<comment type="similarity">
    <text evidence="8 9">Belongs to the TRAP transporter small permease family.</text>
</comment>
<feature type="transmembrane region" description="Helical" evidence="9">
    <location>
        <begin position="91"/>
        <end position="115"/>
    </location>
</feature>
<keyword evidence="4 9" id="KW-0997">Cell inner membrane</keyword>
<dbReference type="EMBL" id="QWEZ01000001">
    <property type="protein sequence ID" value="RRJ83823.1"/>
    <property type="molecule type" value="Genomic_DNA"/>
</dbReference>
<dbReference type="Proteomes" id="UP000280792">
    <property type="component" value="Unassembled WGS sequence"/>
</dbReference>
<feature type="transmembrane region" description="Helical" evidence="9">
    <location>
        <begin position="23"/>
        <end position="47"/>
    </location>
</feature>
<dbReference type="InterPro" id="IPR055348">
    <property type="entry name" value="DctQ"/>
</dbReference>
<dbReference type="PANTHER" id="PTHR35011:SF4">
    <property type="entry name" value="SLL1102 PROTEIN"/>
    <property type="match status" value="1"/>
</dbReference>
<protein>
    <recommendedName>
        <fullName evidence="9">TRAP transporter small permease protein</fullName>
    </recommendedName>
</protein>
<organism evidence="11 12">
    <name type="scientific">Aestuariirhabdus litorea</name>
    <dbReference type="NCBI Taxonomy" id="2528527"/>
    <lineage>
        <taxon>Bacteria</taxon>
        <taxon>Pseudomonadati</taxon>
        <taxon>Pseudomonadota</taxon>
        <taxon>Gammaproteobacteria</taxon>
        <taxon>Oceanospirillales</taxon>
        <taxon>Aestuariirhabdaceae</taxon>
        <taxon>Aestuariirhabdus</taxon>
    </lineage>
</organism>
<reference evidence="11 12" key="1">
    <citation type="submission" date="2018-08" db="EMBL/GenBank/DDBJ databases">
        <authorList>
            <person name="Khan S.A."/>
        </authorList>
    </citation>
    <scope>NUCLEOTIDE SEQUENCE [LARGE SCALE GENOMIC DNA]</scope>
    <source>
        <strain evidence="11 12">GTF-13</strain>
    </source>
</reference>
<evidence type="ECO:0000313" key="11">
    <source>
        <dbReference type="EMBL" id="RRJ83823.1"/>
    </source>
</evidence>
<accession>A0A3P3VSS0</accession>